<accession>A0A8T0J833</accession>
<reference evidence="1" key="1">
    <citation type="submission" date="2020-06" db="EMBL/GenBank/DDBJ databases">
        <title>WGS assembly of Ceratodon purpureus strain R40.</title>
        <authorList>
            <person name="Carey S.B."/>
            <person name="Jenkins J."/>
            <person name="Shu S."/>
            <person name="Lovell J.T."/>
            <person name="Sreedasyam A."/>
            <person name="Maumus F."/>
            <person name="Tiley G.P."/>
            <person name="Fernandez-Pozo N."/>
            <person name="Barry K."/>
            <person name="Chen C."/>
            <person name="Wang M."/>
            <person name="Lipzen A."/>
            <person name="Daum C."/>
            <person name="Saski C.A."/>
            <person name="Payton A.C."/>
            <person name="Mcbreen J.C."/>
            <person name="Conrad R.E."/>
            <person name="Kollar L.M."/>
            <person name="Olsson S."/>
            <person name="Huttunen S."/>
            <person name="Landis J.B."/>
            <person name="Wickett N.J."/>
            <person name="Johnson M.G."/>
            <person name="Rensing S.A."/>
            <person name="Grimwood J."/>
            <person name="Schmutz J."/>
            <person name="Mcdaniel S.F."/>
        </authorList>
    </citation>
    <scope>NUCLEOTIDE SEQUENCE</scope>
    <source>
        <strain evidence="1">R40</strain>
    </source>
</reference>
<sequence length="99" mass="11563">MSKLRALIVAYWHVPTLHRGWRRVNQFIARHTVSLCKHVTDAYAFASFRRWPTLQHLTAIISFNRAYKSKPIAQFRGEVNSKCCNLLDCATKRESVCRD</sequence>
<dbReference type="Proteomes" id="UP000822688">
    <property type="component" value="Chromosome 1"/>
</dbReference>
<comment type="caution">
    <text evidence="1">The sequence shown here is derived from an EMBL/GenBank/DDBJ whole genome shotgun (WGS) entry which is preliminary data.</text>
</comment>
<evidence type="ECO:0000313" key="2">
    <source>
        <dbReference type="Proteomes" id="UP000822688"/>
    </source>
</evidence>
<name>A0A8T0J833_CERPU</name>
<proteinExistence type="predicted"/>
<evidence type="ECO:0000313" key="1">
    <source>
        <dbReference type="EMBL" id="KAG0591008.1"/>
    </source>
</evidence>
<dbReference type="EMBL" id="CM026421">
    <property type="protein sequence ID" value="KAG0591008.1"/>
    <property type="molecule type" value="Genomic_DNA"/>
</dbReference>
<gene>
    <name evidence="1" type="ORF">KC19_1G142200</name>
</gene>
<keyword evidence="2" id="KW-1185">Reference proteome</keyword>
<protein>
    <submittedName>
        <fullName evidence="1">Uncharacterized protein</fullName>
    </submittedName>
</protein>
<dbReference type="AlphaFoldDB" id="A0A8T0J833"/>
<organism evidence="1 2">
    <name type="scientific">Ceratodon purpureus</name>
    <name type="common">Fire moss</name>
    <name type="synonym">Dicranum purpureum</name>
    <dbReference type="NCBI Taxonomy" id="3225"/>
    <lineage>
        <taxon>Eukaryota</taxon>
        <taxon>Viridiplantae</taxon>
        <taxon>Streptophyta</taxon>
        <taxon>Embryophyta</taxon>
        <taxon>Bryophyta</taxon>
        <taxon>Bryophytina</taxon>
        <taxon>Bryopsida</taxon>
        <taxon>Dicranidae</taxon>
        <taxon>Pseudoditrichales</taxon>
        <taxon>Ditrichaceae</taxon>
        <taxon>Ceratodon</taxon>
    </lineage>
</organism>